<name>K0X4J3_9BACT</name>
<dbReference type="InterPro" id="IPR008969">
    <property type="entry name" value="CarboxyPept-like_regulatory"/>
</dbReference>
<dbReference type="HOGENOM" id="CLU_316392_0_0_10"/>
<keyword evidence="1" id="KW-0732">Signal</keyword>
<comment type="caution">
    <text evidence="2">The sequence shown here is derived from an EMBL/GenBank/DDBJ whole genome shotgun (WGS) entry which is preliminary data.</text>
</comment>
<keyword evidence="3" id="KW-1185">Reference proteome</keyword>
<evidence type="ECO:0000256" key="1">
    <source>
        <dbReference type="SAM" id="SignalP"/>
    </source>
</evidence>
<proteinExistence type="predicted"/>
<feature type="chain" id="PRO_5003840741" description="TonB-dependent receptor-like beta-barrel domain-containing protein" evidence="1">
    <location>
        <begin position="22"/>
        <end position="1004"/>
    </location>
</feature>
<dbReference type="STRING" id="742726.HMPREF9448_00465"/>
<dbReference type="Gene3D" id="2.60.40.1120">
    <property type="entry name" value="Carboxypeptidase-like, regulatory domain"/>
    <property type="match status" value="1"/>
</dbReference>
<feature type="signal peptide" evidence="1">
    <location>
        <begin position="1"/>
        <end position="21"/>
    </location>
</feature>
<sequence>MNRKLWLLMTWLLVVPAFVQAASVRGVVVDYETNKPIANVKVAIRNVSAVTDFDGNFELKKVRAGSVVVVFTAADYKAYSVDFVVNDGVNTLNASLQPKKVDNTLNQQALEDNIFELDESAIDDEGSAASQSASYLSGAADDVYLQAASYSYSPMRFNVRGYEQRESSTYINGLNFNDLERGRFNYSSLGGLNNAMRNKDAVNGLEMPGYAYGSLGGTTNINTRATNYAAGTNVNAAYTNRAYKLRGQAIYSTGIMDNGWAFTGSVVYRWADEGRTEGTFYNSFGYFLAAEKVLGDHRFALTTFGAPTKRAQSAAVSQEVYDYRGIYYNPYWGYQDGEKRNSRIVHSYDPTAIFNWDWKIDDESKLSAGVGFHYSQYSNSAIAFYNAPDPRPDYYRNLPSWQYYQLAVDGPDDIYNAYYKEVNKGLANQIADLWRAGDPNVTQINWNAMYSANYTNNAINPNGSAKYILERRHNNLMEIPLNFLYTNQLNSELKLTAGIEAKYAKGMHYKTVDDLLGANQWIDIDQFAERDFTDNQDIIQNDLDDPNRAVYKGDKFGYNYNMHVINASAFIQNDWKLPLFDIYYAARLSYTSFQREGLMRNGRAEVIGARSKGFGKQMYFIDPSIKAGIVYKIDGHNRLSLNALAESRAPLAGYAYVAPRIKDTRIRGLKSEKVFSADLTYQLNTSIVKGRVTGFFTEFRDGVESTGYYHDEFRTYVNHTLSGVNKRHFGVEAGVSVKLNSSFTISAAGTYGSYKYTNDCMGTMSAENGMNLFTEQLPVIVDGRAASTDYTEKVYTEGLHVSNGPQLAASITLDYFHPKMWFADITLSYFDNNYLDFSPSRFTHMNMYGGKYPNEVGLEQNYNGYRIIGIDKNGQTSMVWSFDQKTGKPVLVRDYTGNKGSDIVKYYNQKEMIGSQEKLKGGFLLDASVGKLIYLNNRKQQLNINLSFNNILNNTSMITGGYQQGRVSRDNKSVTKDIQSVDKFPNKYYYAWGFNMFINVGFKF</sequence>
<dbReference type="Proteomes" id="UP000006044">
    <property type="component" value="Unassembled WGS sequence"/>
</dbReference>
<dbReference type="SUPFAM" id="SSF56935">
    <property type="entry name" value="Porins"/>
    <property type="match status" value="1"/>
</dbReference>
<dbReference type="eggNOG" id="COG1629">
    <property type="taxonomic scope" value="Bacteria"/>
</dbReference>
<reference evidence="2 3" key="1">
    <citation type="submission" date="2012-08" db="EMBL/GenBank/DDBJ databases">
        <title>The Genome Sequence of Barnesiella intestinihominis YIT 11860.</title>
        <authorList>
            <consortium name="The Broad Institute Genome Sequencing Platform"/>
            <person name="Earl A."/>
            <person name="Ward D."/>
            <person name="Feldgarden M."/>
            <person name="Gevers D."/>
            <person name="Morotomi M."/>
            <person name="Walker B."/>
            <person name="Young S.K."/>
            <person name="Zeng Q."/>
            <person name="Gargeya S."/>
            <person name="Fitzgerald M."/>
            <person name="Haas B."/>
            <person name="Abouelleil A."/>
            <person name="Alvarado L."/>
            <person name="Arachchi H.M."/>
            <person name="Berlin A.M."/>
            <person name="Chapman S.B."/>
            <person name="Goldberg J."/>
            <person name="Griggs A."/>
            <person name="Gujja S."/>
            <person name="Hansen M."/>
            <person name="Howarth C."/>
            <person name="Imamovic A."/>
            <person name="Larimer J."/>
            <person name="McCowen C."/>
            <person name="Montmayeur A."/>
            <person name="Murphy C."/>
            <person name="Neiman D."/>
            <person name="Pearson M."/>
            <person name="Priest M."/>
            <person name="Roberts A."/>
            <person name="Saif S."/>
            <person name="Shea T."/>
            <person name="Sisk P."/>
            <person name="Sykes S."/>
            <person name="Wortman J."/>
            <person name="Nusbaum C."/>
            <person name="Birren B."/>
        </authorList>
    </citation>
    <scope>NUCLEOTIDE SEQUENCE [LARGE SCALE GENOMIC DNA]</scope>
    <source>
        <strain evidence="2 3">YIT 11860</strain>
    </source>
</reference>
<dbReference type="GeneID" id="77847810"/>
<organism evidence="2 3">
    <name type="scientific">Barnesiella intestinihominis YIT 11860</name>
    <dbReference type="NCBI Taxonomy" id="742726"/>
    <lineage>
        <taxon>Bacteria</taxon>
        <taxon>Pseudomonadati</taxon>
        <taxon>Bacteroidota</taxon>
        <taxon>Bacteroidia</taxon>
        <taxon>Bacteroidales</taxon>
        <taxon>Barnesiellaceae</taxon>
        <taxon>Barnesiella</taxon>
    </lineage>
</organism>
<accession>K0X4J3</accession>
<dbReference type="RefSeq" id="WP_008860962.1">
    <property type="nucleotide sequence ID" value="NZ_JH815203.1"/>
</dbReference>
<dbReference type="EMBL" id="ADLE01000001">
    <property type="protein sequence ID" value="EJZ66288.1"/>
    <property type="molecule type" value="Genomic_DNA"/>
</dbReference>
<evidence type="ECO:0000313" key="3">
    <source>
        <dbReference type="Proteomes" id="UP000006044"/>
    </source>
</evidence>
<dbReference type="SUPFAM" id="SSF49464">
    <property type="entry name" value="Carboxypeptidase regulatory domain-like"/>
    <property type="match status" value="1"/>
</dbReference>
<dbReference type="OrthoDB" id="1453181at2"/>
<dbReference type="Pfam" id="PF13715">
    <property type="entry name" value="CarbopepD_reg_2"/>
    <property type="match status" value="1"/>
</dbReference>
<protein>
    <recommendedName>
        <fullName evidence="4">TonB-dependent receptor-like beta-barrel domain-containing protein</fullName>
    </recommendedName>
</protein>
<dbReference type="AlphaFoldDB" id="K0X4J3"/>
<dbReference type="PATRIC" id="fig|742726.3.peg.482"/>
<evidence type="ECO:0008006" key="4">
    <source>
        <dbReference type="Google" id="ProtNLM"/>
    </source>
</evidence>
<evidence type="ECO:0000313" key="2">
    <source>
        <dbReference type="EMBL" id="EJZ66288.1"/>
    </source>
</evidence>
<gene>
    <name evidence="2" type="ORF">HMPREF9448_00465</name>
</gene>